<dbReference type="PANTHER" id="PTHR44068:SF11">
    <property type="entry name" value="GERANYL DIPHOSPHATE 2-C-METHYLTRANSFERASE"/>
    <property type="match status" value="1"/>
</dbReference>
<evidence type="ECO:0000313" key="8">
    <source>
        <dbReference type="Proteomes" id="UP000078343"/>
    </source>
</evidence>
<dbReference type="GO" id="GO:0032259">
    <property type="term" value="P:methylation"/>
    <property type="evidence" value="ECO:0007669"/>
    <property type="project" value="UniProtKB-UniRule"/>
</dbReference>
<feature type="compositionally biased region" description="Polar residues" evidence="5">
    <location>
        <begin position="138"/>
        <end position="151"/>
    </location>
</feature>
<dbReference type="PROSITE" id="PS51581">
    <property type="entry name" value="SAM_GTMT"/>
    <property type="match status" value="1"/>
</dbReference>
<dbReference type="RefSeq" id="XP_018698304.1">
    <property type="nucleotide sequence ID" value="XM_018832425.1"/>
</dbReference>
<comment type="caution">
    <text evidence="4">Lacks conserved residue(s) required for the propagation of feature annotation.</text>
</comment>
<feature type="region of interest" description="SAM motif II" evidence="4">
    <location>
        <begin position="188"/>
        <end position="196"/>
    </location>
</feature>
<dbReference type="Gene3D" id="3.40.50.150">
    <property type="entry name" value="Vaccinia Virus protein VP39"/>
    <property type="match status" value="1"/>
</dbReference>
<accession>A0A178ZYX1</accession>
<reference evidence="7 8" key="1">
    <citation type="submission" date="2016-04" db="EMBL/GenBank/DDBJ databases">
        <title>Draft genome of Fonsecaea erecta CBS 125763.</title>
        <authorList>
            <person name="Weiss V.A."/>
            <person name="Vicente V.A."/>
            <person name="Raittz R.T."/>
            <person name="Moreno L.F."/>
            <person name="De Souza E.M."/>
            <person name="Pedrosa F.O."/>
            <person name="Steffens M.B."/>
            <person name="Faoro H."/>
            <person name="Tadra-Sfeir M.Z."/>
            <person name="Najafzadeh M.J."/>
            <person name="Felipe M.S."/>
            <person name="Teixeira M."/>
            <person name="Sun J."/>
            <person name="Xi L."/>
            <person name="Gomes R."/>
            <person name="De Azevedo C.M."/>
            <person name="Salgado C.G."/>
            <person name="Da Silva M.B."/>
            <person name="Nascimento M.F."/>
            <person name="Queiroz-Telles F."/>
            <person name="Attili D.S."/>
            <person name="Gorbushina A."/>
        </authorList>
    </citation>
    <scope>NUCLEOTIDE SEQUENCE [LARGE SCALE GENOMIC DNA]</scope>
    <source>
        <strain evidence="7 8">CBS 125763</strain>
    </source>
</reference>
<dbReference type="EMBL" id="LVYI01000001">
    <property type="protein sequence ID" value="OAP64937.1"/>
    <property type="molecule type" value="Genomic_DNA"/>
</dbReference>
<dbReference type="Pfam" id="PF02353">
    <property type="entry name" value="CMAS"/>
    <property type="match status" value="1"/>
</dbReference>
<organism evidence="7 8">
    <name type="scientific">Fonsecaea erecta</name>
    <dbReference type="NCBI Taxonomy" id="1367422"/>
    <lineage>
        <taxon>Eukaryota</taxon>
        <taxon>Fungi</taxon>
        <taxon>Dikarya</taxon>
        <taxon>Ascomycota</taxon>
        <taxon>Pezizomycotina</taxon>
        <taxon>Eurotiomycetes</taxon>
        <taxon>Chaetothyriomycetidae</taxon>
        <taxon>Chaetothyriales</taxon>
        <taxon>Herpotrichiellaceae</taxon>
        <taxon>Fonsecaea</taxon>
    </lineage>
</organism>
<dbReference type="PANTHER" id="PTHR44068">
    <property type="entry name" value="ZGC:194242"/>
    <property type="match status" value="1"/>
</dbReference>
<evidence type="ECO:0000256" key="2">
    <source>
        <dbReference type="ARBA" id="ARBA00022679"/>
    </source>
</evidence>
<evidence type="ECO:0000256" key="4">
    <source>
        <dbReference type="PROSITE-ProRule" id="PRU00914"/>
    </source>
</evidence>
<keyword evidence="8" id="KW-1185">Reference proteome</keyword>
<dbReference type="CDD" id="cd02440">
    <property type="entry name" value="AdoMet_MTases"/>
    <property type="match status" value="1"/>
</dbReference>
<proteinExistence type="inferred from homology"/>
<keyword evidence="1 4" id="KW-0489">Methyltransferase</keyword>
<dbReference type="InterPro" id="IPR029063">
    <property type="entry name" value="SAM-dependent_MTases_sf"/>
</dbReference>
<comment type="caution">
    <text evidence="7">The sequence shown here is derived from an EMBL/GenBank/DDBJ whole genome shotgun (WGS) entry which is preliminary data.</text>
</comment>
<evidence type="ECO:0000256" key="3">
    <source>
        <dbReference type="ARBA" id="ARBA00022691"/>
    </source>
</evidence>
<name>A0A178ZYX1_9EURO</name>
<comment type="similarity">
    <text evidence="4">Belongs to the class I-like SAM-binding methyltransferase superfamily. gTMT family.</text>
</comment>
<dbReference type="Proteomes" id="UP000078343">
    <property type="component" value="Unassembled WGS sequence"/>
</dbReference>
<evidence type="ECO:0000256" key="1">
    <source>
        <dbReference type="ARBA" id="ARBA00022603"/>
    </source>
</evidence>
<dbReference type="STRING" id="1367422.A0A178ZYX1"/>
<dbReference type="GO" id="GO:0008757">
    <property type="term" value="F:S-adenosylmethionine-dependent methyltransferase activity"/>
    <property type="evidence" value="ECO:0007669"/>
    <property type="project" value="InterPro"/>
</dbReference>
<dbReference type="Pfam" id="PF08241">
    <property type="entry name" value="Methyltransf_11"/>
    <property type="match status" value="1"/>
</dbReference>
<feature type="compositionally biased region" description="Basic and acidic residues" evidence="5">
    <location>
        <begin position="127"/>
        <end position="137"/>
    </location>
</feature>
<dbReference type="AlphaFoldDB" id="A0A178ZYX1"/>
<feature type="region of interest" description="SAM motif I" evidence="4">
    <location>
        <begin position="89"/>
        <end position="98"/>
    </location>
</feature>
<dbReference type="SUPFAM" id="SSF53335">
    <property type="entry name" value="S-adenosyl-L-methionine-dependent methyltransferases"/>
    <property type="match status" value="1"/>
</dbReference>
<evidence type="ECO:0000259" key="6">
    <source>
        <dbReference type="Pfam" id="PF08241"/>
    </source>
</evidence>
<dbReference type="OrthoDB" id="506498at2759"/>
<feature type="domain" description="Methyltransferase type 11" evidence="6">
    <location>
        <begin position="169"/>
        <end position="220"/>
    </location>
</feature>
<sequence length="339" mass="37791">MGDSTEEPDTKHAGDKYEVPTYEAHSSFDSLKQRIRQHYEIASDYYYSLWGQHIHHAYFLTSEDTKETGQTNLINLLLDISKLAPNSTVLDVGCGIGGTTRHLAREHGCTVTGITISGRQVQIAKRLTSDEAARDSRNTSSNVVATTTPSSAGRDGADKSFMPLGSKNGRVHYFELDAEKMESRFSPESFDCVWISEALSHFPDKALFFRNAARVLRPHGGKLVLADWFKSAPLTPEQMENDIKPIEDGMLLPPLKTMAEYVALAEAAGLRVFHAPQDISQQVARTWDISWELVSNPSLWAFAISQGRDGLAFLQAFRAMRRGYSNGTFRYGVMCFEKA</sequence>
<keyword evidence="2 4" id="KW-0808">Transferase</keyword>
<dbReference type="InterPro" id="IPR013216">
    <property type="entry name" value="Methyltransf_11"/>
</dbReference>
<gene>
    <name evidence="7" type="ORF">AYL99_00909</name>
</gene>
<feature type="region of interest" description="Disordered" evidence="5">
    <location>
        <begin position="127"/>
        <end position="161"/>
    </location>
</feature>
<evidence type="ECO:0000256" key="5">
    <source>
        <dbReference type="SAM" id="MobiDB-lite"/>
    </source>
</evidence>
<dbReference type="InterPro" id="IPR050447">
    <property type="entry name" value="Erg6_SMT_methyltransf"/>
</dbReference>
<protein>
    <recommendedName>
        <fullName evidence="6">Methyltransferase type 11 domain-containing protein</fullName>
    </recommendedName>
</protein>
<dbReference type="InterPro" id="IPR025774">
    <property type="entry name" value="PiNMT-like"/>
</dbReference>
<keyword evidence="3 4" id="KW-0949">S-adenosyl-L-methionine</keyword>
<dbReference type="GeneID" id="30005079"/>
<evidence type="ECO:0000313" key="7">
    <source>
        <dbReference type="EMBL" id="OAP64937.1"/>
    </source>
</evidence>